<dbReference type="PANTHER" id="PTHR37844:SF2">
    <property type="entry name" value="SER_THR PROTEIN PHOSPHATASE SUPERFAMILY (AFU_ORTHOLOGUE AFUA_1G14840)"/>
    <property type="match status" value="1"/>
</dbReference>
<keyword evidence="3" id="KW-1185">Reference proteome</keyword>
<dbReference type="EMBL" id="BMAT01006085">
    <property type="protein sequence ID" value="GFS05799.1"/>
    <property type="molecule type" value="Genomic_DNA"/>
</dbReference>
<name>A0AAV4I9M7_9GAST</name>
<organism evidence="2 3">
    <name type="scientific">Elysia marginata</name>
    <dbReference type="NCBI Taxonomy" id="1093978"/>
    <lineage>
        <taxon>Eukaryota</taxon>
        <taxon>Metazoa</taxon>
        <taxon>Spiralia</taxon>
        <taxon>Lophotrochozoa</taxon>
        <taxon>Mollusca</taxon>
        <taxon>Gastropoda</taxon>
        <taxon>Heterobranchia</taxon>
        <taxon>Euthyneura</taxon>
        <taxon>Panpulmonata</taxon>
        <taxon>Sacoglossa</taxon>
        <taxon>Placobranchoidea</taxon>
        <taxon>Plakobranchidae</taxon>
        <taxon>Elysia</taxon>
    </lineage>
</organism>
<evidence type="ECO:0000259" key="1">
    <source>
        <dbReference type="Pfam" id="PF00149"/>
    </source>
</evidence>
<evidence type="ECO:0000313" key="2">
    <source>
        <dbReference type="EMBL" id="GFS05799.1"/>
    </source>
</evidence>
<dbReference type="SUPFAM" id="SSF56300">
    <property type="entry name" value="Metallo-dependent phosphatases"/>
    <property type="match status" value="1"/>
</dbReference>
<dbReference type="PANTHER" id="PTHR37844">
    <property type="entry name" value="SER/THR PROTEIN PHOSPHATASE SUPERFAMILY (AFU_ORTHOLOGUE AFUA_1G14840)"/>
    <property type="match status" value="1"/>
</dbReference>
<dbReference type="Pfam" id="PF00149">
    <property type="entry name" value="Metallophos"/>
    <property type="match status" value="1"/>
</dbReference>
<dbReference type="GO" id="GO:0016787">
    <property type="term" value="F:hydrolase activity"/>
    <property type="evidence" value="ECO:0007669"/>
    <property type="project" value="InterPro"/>
</dbReference>
<proteinExistence type="predicted"/>
<dbReference type="Gene3D" id="3.60.21.10">
    <property type="match status" value="1"/>
</dbReference>
<dbReference type="AlphaFoldDB" id="A0AAV4I9M7"/>
<sequence>MKIHVLSDLHLEVLFFGWRFKPARDIDFDVLVLAGDIDNGTWGVPSMEDWYPEKHLIYVPGNHEYYGKEMNALDKDFNNFWKDERLVSILNPGVQKINDTVFIGCTLWTDFQLYGDQQGCMEACAQALNDYFVIRFADDKGERTLKPEDTLAIHYRHKQFLEEQLEKHQGQKIVVITHHLPSEKSVQKQYLESKVTTAFASNMESLIHRYKPALWIHGHSHHSIDYFIGSTRVVSNPRGYPGEHIDFIDDLVIDV</sequence>
<comment type="caution">
    <text evidence="2">The sequence shown here is derived from an EMBL/GenBank/DDBJ whole genome shotgun (WGS) entry which is preliminary data.</text>
</comment>
<protein>
    <submittedName>
        <fullName evidence="2">Phosphoesterase</fullName>
    </submittedName>
</protein>
<accession>A0AAV4I9M7</accession>
<dbReference type="InterPro" id="IPR004843">
    <property type="entry name" value="Calcineurin-like_PHP"/>
</dbReference>
<dbReference type="Proteomes" id="UP000762676">
    <property type="component" value="Unassembled WGS sequence"/>
</dbReference>
<feature type="domain" description="Calcineurin-like phosphoesterase" evidence="1">
    <location>
        <begin position="1"/>
        <end position="222"/>
    </location>
</feature>
<gene>
    <name evidence="2" type="ORF">ElyMa_002947100</name>
</gene>
<evidence type="ECO:0000313" key="3">
    <source>
        <dbReference type="Proteomes" id="UP000762676"/>
    </source>
</evidence>
<dbReference type="InterPro" id="IPR029052">
    <property type="entry name" value="Metallo-depent_PP-like"/>
</dbReference>
<reference evidence="2 3" key="1">
    <citation type="journal article" date="2021" name="Elife">
        <title>Chloroplast acquisition without the gene transfer in kleptoplastic sea slugs, Plakobranchus ocellatus.</title>
        <authorList>
            <person name="Maeda T."/>
            <person name="Takahashi S."/>
            <person name="Yoshida T."/>
            <person name="Shimamura S."/>
            <person name="Takaki Y."/>
            <person name="Nagai Y."/>
            <person name="Toyoda A."/>
            <person name="Suzuki Y."/>
            <person name="Arimoto A."/>
            <person name="Ishii H."/>
            <person name="Satoh N."/>
            <person name="Nishiyama T."/>
            <person name="Hasebe M."/>
            <person name="Maruyama T."/>
            <person name="Minagawa J."/>
            <person name="Obokata J."/>
            <person name="Shigenobu S."/>
        </authorList>
    </citation>
    <scope>NUCLEOTIDE SEQUENCE [LARGE SCALE GENOMIC DNA]</scope>
</reference>